<proteinExistence type="predicted"/>
<gene>
    <name evidence="1" type="ORF">LY90DRAFT_512394</name>
</gene>
<keyword evidence="2" id="KW-1185">Reference proteome</keyword>
<name>A0A1Y2BC73_9FUNG</name>
<organism evidence="1 2">
    <name type="scientific">Neocallimastix californiae</name>
    <dbReference type="NCBI Taxonomy" id="1754190"/>
    <lineage>
        <taxon>Eukaryota</taxon>
        <taxon>Fungi</taxon>
        <taxon>Fungi incertae sedis</taxon>
        <taxon>Chytridiomycota</taxon>
        <taxon>Chytridiomycota incertae sedis</taxon>
        <taxon>Neocallimastigomycetes</taxon>
        <taxon>Neocallimastigales</taxon>
        <taxon>Neocallimastigaceae</taxon>
        <taxon>Neocallimastix</taxon>
    </lineage>
</organism>
<comment type="caution">
    <text evidence="1">The sequence shown here is derived from an EMBL/GenBank/DDBJ whole genome shotgun (WGS) entry which is preliminary data.</text>
</comment>
<dbReference type="OrthoDB" id="10650218at2759"/>
<dbReference type="Proteomes" id="UP000193920">
    <property type="component" value="Unassembled WGS sequence"/>
</dbReference>
<evidence type="ECO:0000313" key="2">
    <source>
        <dbReference type="Proteomes" id="UP000193920"/>
    </source>
</evidence>
<protein>
    <submittedName>
        <fullName evidence="1">Uncharacterized protein</fullName>
    </submittedName>
</protein>
<reference evidence="1 2" key="1">
    <citation type="submission" date="2016-08" db="EMBL/GenBank/DDBJ databases">
        <title>A Parts List for Fungal Cellulosomes Revealed by Comparative Genomics.</title>
        <authorList>
            <consortium name="DOE Joint Genome Institute"/>
            <person name="Haitjema C.H."/>
            <person name="Gilmore S.P."/>
            <person name="Henske J.K."/>
            <person name="Solomon K.V."/>
            <person name="De Groot R."/>
            <person name="Kuo A."/>
            <person name="Mondo S.J."/>
            <person name="Salamov A.A."/>
            <person name="Labutti K."/>
            <person name="Zhao Z."/>
            <person name="Chiniquy J."/>
            <person name="Barry K."/>
            <person name="Brewer H.M."/>
            <person name="Purvine S.O."/>
            <person name="Wright A.T."/>
            <person name="Boxma B."/>
            <person name="Van Alen T."/>
            <person name="Hackstein J.H."/>
            <person name="Baker S.E."/>
            <person name="Grigoriev I.V."/>
            <person name="O'Malley M.A."/>
        </authorList>
    </citation>
    <scope>NUCLEOTIDE SEQUENCE [LARGE SCALE GENOMIC DNA]</scope>
    <source>
        <strain evidence="1 2">G1</strain>
    </source>
</reference>
<dbReference type="AlphaFoldDB" id="A0A1Y2BC73"/>
<accession>A0A1Y2BC73</accession>
<evidence type="ECO:0000313" key="1">
    <source>
        <dbReference type="EMBL" id="ORY31685.1"/>
    </source>
</evidence>
<sequence length="111" mass="13095">MLKRDIRIFINSDGPIEYTLEYFANSNDEKKFYGDVIFFVRNSNDLLCSFSKSLEKVRCFSKDCTYITLNFAEITDLITENKNLNRTIIENNKFVCGVYIQLYKDIECKDL</sequence>
<dbReference type="EMBL" id="MCOG01000168">
    <property type="protein sequence ID" value="ORY31685.1"/>
    <property type="molecule type" value="Genomic_DNA"/>
</dbReference>